<evidence type="ECO:0008006" key="3">
    <source>
        <dbReference type="Google" id="ProtNLM"/>
    </source>
</evidence>
<dbReference type="RefSeq" id="WP_150651035.1">
    <property type="nucleotide sequence ID" value="NZ_CABVHJ010000009.1"/>
</dbReference>
<dbReference type="AlphaFoldDB" id="A0A5E6U002"/>
<reference evidence="1 2" key="1">
    <citation type="submission" date="2019-09" db="EMBL/GenBank/DDBJ databases">
        <authorList>
            <person name="Chandra G."/>
            <person name="Truman W A."/>
        </authorList>
    </citation>
    <scope>NUCLEOTIDE SEQUENCE [LARGE SCALE GENOMIC DNA]</scope>
    <source>
        <strain evidence="1">PS655</strain>
    </source>
</reference>
<proteinExistence type="predicted"/>
<accession>A0A5E6U002</accession>
<dbReference type="EMBL" id="CABVHJ010000009">
    <property type="protein sequence ID" value="VVM98546.1"/>
    <property type="molecule type" value="Genomic_DNA"/>
</dbReference>
<gene>
    <name evidence="1" type="ORF">PS655_03209</name>
</gene>
<protein>
    <recommendedName>
        <fullName evidence="3">DUF2591 domain-containing protein</fullName>
    </recommendedName>
</protein>
<organism evidence="1 2">
    <name type="scientific">Pseudomonas fluorescens</name>
    <dbReference type="NCBI Taxonomy" id="294"/>
    <lineage>
        <taxon>Bacteria</taxon>
        <taxon>Pseudomonadati</taxon>
        <taxon>Pseudomonadota</taxon>
        <taxon>Gammaproteobacteria</taxon>
        <taxon>Pseudomonadales</taxon>
        <taxon>Pseudomonadaceae</taxon>
        <taxon>Pseudomonas</taxon>
    </lineage>
</organism>
<evidence type="ECO:0000313" key="2">
    <source>
        <dbReference type="Proteomes" id="UP000327167"/>
    </source>
</evidence>
<evidence type="ECO:0000313" key="1">
    <source>
        <dbReference type="EMBL" id="VVM98546.1"/>
    </source>
</evidence>
<dbReference type="Proteomes" id="UP000327167">
    <property type="component" value="Unassembled WGS sequence"/>
</dbReference>
<sequence length="105" mass="11615">MNHMVSVRTEELAGQALDWAINAIEGDQQPGTGQMDLFALPDAEQLITKYGVWVDVGHRHPWLADAANDPFNRQPGETRTIAVYRAVVFARCGATVKVPTELIQQ</sequence>
<name>A0A5E6U002_PSEFL</name>